<name>G6Y4R0_9HYPH</name>
<dbReference type="EMBL" id="AGSN01000053">
    <property type="protein sequence ID" value="EHH13332.1"/>
    <property type="molecule type" value="Genomic_DNA"/>
</dbReference>
<dbReference type="KEGG" id="mamo:A6B35_00135"/>
<dbReference type="Proteomes" id="UP000002949">
    <property type="component" value="Unassembled WGS sequence"/>
</dbReference>
<proteinExistence type="predicted"/>
<reference evidence="1 2" key="1">
    <citation type="journal article" date="2012" name="J. Bacteriol.">
        <title>Draft Genome Sequence of Plant Growth-Promoting Rhizobium Mesorhizobium amorphae, Isolated from Zinc-Lead Mine Tailings.</title>
        <authorList>
            <person name="Hao X."/>
            <person name="Lin Y."/>
            <person name="Johnstone L."/>
            <person name="Baltrus D.A."/>
            <person name="Miller S.J."/>
            <person name="Wei G."/>
            <person name="Rensing C."/>
        </authorList>
    </citation>
    <scope>NUCLEOTIDE SEQUENCE [LARGE SCALE GENOMIC DNA]</scope>
    <source>
        <strain evidence="1 2">CCNWGS0123</strain>
    </source>
</reference>
<protein>
    <submittedName>
        <fullName evidence="1">Uncharacterized protein</fullName>
    </submittedName>
</protein>
<evidence type="ECO:0000313" key="2">
    <source>
        <dbReference type="Proteomes" id="UP000002949"/>
    </source>
</evidence>
<organism evidence="1 2">
    <name type="scientific">Mesorhizobium amorphae CCNWGS0123</name>
    <dbReference type="NCBI Taxonomy" id="1082933"/>
    <lineage>
        <taxon>Bacteria</taxon>
        <taxon>Pseudomonadati</taxon>
        <taxon>Pseudomonadota</taxon>
        <taxon>Alphaproteobacteria</taxon>
        <taxon>Hyphomicrobiales</taxon>
        <taxon>Phyllobacteriaceae</taxon>
        <taxon>Mesorhizobium</taxon>
    </lineage>
</organism>
<dbReference type="AlphaFoldDB" id="G6Y4R0"/>
<gene>
    <name evidence="1" type="ORF">MEA186_04596</name>
</gene>
<dbReference type="PATRIC" id="fig|1082933.3.peg.851"/>
<dbReference type="STRING" id="1082933.A6B35_00135"/>
<keyword evidence="2" id="KW-1185">Reference proteome</keyword>
<sequence>MNREFRSLVARIARFVFESGQSSIIDAVRVIWNLSVLVAYVENERPRRNTIIIMDQGLLQGFWSILLKSKHRETSEKWLEILSAIGVHDMVFVHLRGEAGVARDRLLTRGDRSSRMQRTSPDRDLDLWSSADRACREMAAVLETGMGTEDHLLAAVDVDRLASPEDVAERALEVVLLACLDRHRLCGSAGQ</sequence>
<evidence type="ECO:0000313" key="1">
    <source>
        <dbReference type="EMBL" id="EHH13332.1"/>
    </source>
</evidence>
<accession>G6Y4R0</accession>